<dbReference type="Ensembl" id="ENSCINT00000033669.1">
    <property type="protein sequence ID" value="ENSCINP00000029997.1"/>
    <property type="gene ID" value="ENSCING00000023158.1"/>
</dbReference>
<evidence type="ECO:0000313" key="6">
    <source>
        <dbReference type="Proteomes" id="UP000008144"/>
    </source>
</evidence>
<dbReference type="STRING" id="7719.ENSCINP00000029997"/>
<reference evidence="5" key="4">
    <citation type="submission" date="2025-09" db="UniProtKB">
        <authorList>
            <consortium name="Ensembl"/>
        </authorList>
    </citation>
    <scope>IDENTIFICATION</scope>
</reference>
<comment type="similarity">
    <text evidence="1">Belongs to the BLOC1S5 family.</text>
</comment>
<dbReference type="AlphaFoldDB" id="H2XK15"/>
<evidence type="ECO:0000256" key="1">
    <source>
        <dbReference type="ARBA" id="ARBA00010754"/>
    </source>
</evidence>
<name>H2XK15_CIOIN</name>
<keyword evidence="6" id="KW-1185">Reference proteome</keyword>
<dbReference type="Proteomes" id="UP000008144">
    <property type="component" value="Chromosome 2"/>
</dbReference>
<reference evidence="5" key="2">
    <citation type="journal article" date="2008" name="Genome Biol.">
        <title>Improved genome assembly and evidence-based global gene model set for the chordate Ciona intestinalis: new insight into intron and operon populations.</title>
        <authorList>
            <person name="Satou Y."/>
            <person name="Mineta K."/>
            <person name="Ogasawara M."/>
            <person name="Sasakura Y."/>
            <person name="Shoguchi E."/>
            <person name="Ueno K."/>
            <person name="Yamada L."/>
            <person name="Matsumoto J."/>
            <person name="Wasserscheid J."/>
            <person name="Dewar K."/>
            <person name="Wiley G.B."/>
            <person name="Macmil S.L."/>
            <person name="Roe B.A."/>
            <person name="Zeller R.W."/>
            <person name="Hastings K.E."/>
            <person name="Lemaire P."/>
            <person name="Lindquist E."/>
            <person name="Endo T."/>
            <person name="Hotta K."/>
            <person name="Inaba K."/>
        </authorList>
    </citation>
    <scope>NUCLEOTIDE SEQUENCE [LARGE SCALE GENOMIC DNA]</scope>
    <source>
        <strain evidence="5">wild type</strain>
    </source>
</reference>
<keyword evidence="4" id="KW-0175">Coiled coil</keyword>
<dbReference type="PANTHER" id="PTHR31784:SF2">
    <property type="entry name" value="BIOGENESIS OF LYSOSOME-RELATED ORGANELLES COMPLEX 1 SUBUNIT 5"/>
    <property type="match status" value="1"/>
</dbReference>
<reference evidence="5" key="3">
    <citation type="submission" date="2025-08" db="UniProtKB">
        <authorList>
            <consortium name="Ensembl"/>
        </authorList>
    </citation>
    <scope>IDENTIFICATION</scope>
</reference>
<dbReference type="GeneTree" id="ENSGT00390000016974"/>
<dbReference type="EMBL" id="EAAA01001574">
    <property type="status" value="NOT_ANNOTATED_CDS"/>
    <property type="molecule type" value="Genomic_DNA"/>
</dbReference>
<dbReference type="HOGENOM" id="CLU_1844395_0_0_1"/>
<proteinExistence type="inferred from homology"/>
<accession>H2XK15</accession>
<dbReference type="Pfam" id="PF14942">
    <property type="entry name" value="Muted"/>
    <property type="match status" value="1"/>
</dbReference>
<evidence type="ECO:0000313" key="5">
    <source>
        <dbReference type="Ensembl" id="ENSCINP00000029997.1"/>
    </source>
</evidence>
<dbReference type="GO" id="GO:0031083">
    <property type="term" value="C:BLOC-1 complex"/>
    <property type="evidence" value="ECO:0000318"/>
    <property type="project" value="GO_Central"/>
</dbReference>
<evidence type="ECO:0000256" key="3">
    <source>
        <dbReference type="ARBA" id="ARBA00031992"/>
    </source>
</evidence>
<dbReference type="InParanoid" id="H2XK15"/>
<dbReference type="PANTHER" id="PTHR31784">
    <property type="entry name" value="BIOGENESIS OF LYSOSOME-RELATED ORGANELLES COMPLEX 1 SUBUNIT 5"/>
    <property type="match status" value="1"/>
</dbReference>
<dbReference type="GO" id="GO:0030133">
    <property type="term" value="C:transport vesicle"/>
    <property type="evidence" value="ECO:0007669"/>
    <property type="project" value="InterPro"/>
</dbReference>
<accession>A0A1W2WNL4</accession>
<feature type="coiled-coil region" evidence="4">
    <location>
        <begin position="104"/>
        <end position="138"/>
    </location>
</feature>
<evidence type="ECO:0000256" key="2">
    <source>
        <dbReference type="ARBA" id="ARBA00019580"/>
    </source>
</evidence>
<reference evidence="6" key="1">
    <citation type="journal article" date="2002" name="Science">
        <title>The draft genome of Ciona intestinalis: insights into chordate and vertebrate origins.</title>
        <authorList>
            <person name="Dehal P."/>
            <person name="Satou Y."/>
            <person name="Campbell R.K."/>
            <person name="Chapman J."/>
            <person name="Degnan B."/>
            <person name="De Tomaso A."/>
            <person name="Davidson B."/>
            <person name="Di Gregorio A."/>
            <person name="Gelpke M."/>
            <person name="Goodstein D.M."/>
            <person name="Harafuji N."/>
            <person name="Hastings K.E."/>
            <person name="Ho I."/>
            <person name="Hotta K."/>
            <person name="Huang W."/>
            <person name="Kawashima T."/>
            <person name="Lemaire P."/>
            <person name="Martinez D."/>
            <person name="Meinertzhagen I.A."/>
            <person name="Necula S."/>
            <person name="Nonaka M."/>
            <person name="Putnam N."/>
            <person name="Rash S."/>
            <person name="Saiga H."/>
            <person name="Satake M."/>
            <person name="Terry A."/>
            <person name="Yamada L."/>
            <person name="Wang H.G."/>
            <person name="Awazu S."/>
            <person name="Azumi K."/>
            <person name="Boore J."/>
            <person name="Branno M."/>
            <person name="Chin-Bow S."/>
            <person name="DeSantis R."/>
            <person name="Doyle S."/>
            <person name="Francino P."/>
            <person name="Keys D.N."/>
            <person name="Haga S."/>
            <person name="Hayashi H."/>
            <person name="Hino K."/>
            <person name="Imai K.S."/>
            <person name="Inaba K."/>
            <person name="Kano S."/>
            <person name="Kobayashi K."/>
            <person name="Kobayashi M."/>
            <person name="Lee B.I."/>
            <person name="Makabe K.W."/>
            <person name="Manohar C."/>
            <person name="Matassi G."/>
            <person name="Medina M."/>
            <person name="Mochizuki Y."/>
            <person name="Mount S."/>
            <person name="Morishita T."/>
            <person name="Miura S."/>
            <person name="Nakayama A."/>
            <person name="Nishizaka S."/>
            <person name="Nomoto H."/>
            <person name="Ohta F."/>
            <person name="Oishi K."/>
            <person name="Rigoutsos I."/>
            <person name="Sano M."/>
            <person name="Sasaki A."/>
            <person name="Sasakura Y."/>
            <person name="Shoguchi E."/>
            <person name="Shin-i T."/>
            <person name="Spagnuolo A."/>
            <person name="Stainier D."/>
            <person name="Suzuki M.M."/>
            <person name="Tassy O."/>
            <person name="Takatori N."/>
            <person name="Tokuoka M."/>
            <person name="Yagi K."/>
            <person name="Yoshizaki F."/>
            <person name="Wada S."/>
            <person name="Zhang C."/>
            <person name="Hyatt P.D."/>
            <person name="Larimer F."/>
            <person name="Detter C."/>
            <person name="Doggett N."/>
            <person name="Glavina T."/>
            <person name="Hawkins T."/>
            <person name="Richardson P."/>
            <person name="Lucas S."/>
            <person name="Kohara Y."/>
            <person name="Levine M."/>
            <person name="Satoh N."/>
            <person name="Rokhsar D.S."/>
        </authorList>
    </citation>
    <scope>NUCLEOTIDE SEQUENCE [LARGE SCALE GENOMIC DNA]</scope>
</reference>
<dbReference type="FunCoup" id="H2XK15">
    <property type="interactions" value="15"/>
</dbReference>
<dbReference type="InterPro" id="IPR017243">
    <property type="entry name" value="Bloc1s5"/>
</dbReference>
<organism evidence="5 6">
    <name type="scientific">Ciona intestinalis</name>
    <name type="common">Transparent sea squirt</name>
    <name type="synonym">Ascidia intestinalis</name>
    <dbReference type="NCBI Taxonomy" id="7719"/>
    <lineage>
        <taxon>Eukaryota</taxon>
        <taxon>Metazoa</taxon>
        <taxon>Chordata</taxon>
        <taxon>Tunicata</taxon>
        <taxon>Ascidiacea</taxon>
        <taxon>Phlebobranchia</taxon>
        <taxon>Cionidae</taxon>
        <taxon>Ciona</taxon>
    </lineage>
</organism>
<sequence>MESTKRLFNHQPAINAEVKFIVGEFEKLPDKNLRILAEMETKSKHLADESLPSAINVMKNNLVKLQTQVQTSFQMSERILSLEQGLTPQAEMERDTSSFWKLFEHQKEEIITEHEEEKRILEEEYRNLSEQIERENSIS</sequence>
<evidence type="ECO:0000256" key="4">
    <source>
        <dbReference type="SAM" id="Coils"/>
    </source>
</evidence>
<protein>
    <recommendedName>
        <fullName evidence="2">Biogenesis of lysosome-related organelles complex 1 subunit 5</fullName>
    </recommendedName>
    <alternativeName>
        <fullName evidence="3">Protein Muted homolog</fullName>
    </alternativeName>
</protein>